<dbReference type="EMBL" id="CM017324">
    <property type="protein sequence ID" value="KAE8038505.1"/>
    <property type="molecule type" value="Genomic_DNA"/>
</dbReference>
<evidence type="ECO:0000313" key="3">
    <source>
        <dbReference type="Proteomes" id="UP000327013"/>
    </source>
</evidence>
<protein>
    <submittedName>
        <fullName evidence="2">Uncharacterized protein</fullName>
    </submittedName>
</protein>
<organism evidence="2 3">
    <name type="scientific">Carpinus fangiana</name>
    <dbReference type="NCBI Taxonomy" id="176857"/>
    <lineage>
        <taxon>Eukaryota</taxon>
        <taxon>Viridiplantae</taxon>
        <taxon>Streptophyta</taxon>
        <taxon>Embryophyta</taxon>
        <taxon>Tracheophyta</taxon>
        <taxon>Spermatophyta</taxon>
        <taxon>Magnoliopsida</taxon>
        <taxon>eudicotyledons</taxon>
        <taxon>Gunneridae</taxon>
        <taxon>Pentapetalae</taxon>
        <taxon>rosids</taxon>
        <taxon>fabids</taxon>
        <taxon>Fagales</taxon>
        <taxon>Betulaceae</taxon>
        <taxon>Carpinus</taxon>
    </lineage>
</organism>
<feature type="region of interest" description="Disordered" evidence="1">
    <location>
        <begin position="73"/>
        <end position="100"/>
    </location>
</feature>
<gene>
    <name evidence="2" type="ORF">FH972_011007</name>
</gene>
<dbReference type="Proteomes" id="UP000327013">
    <property type="component" value="Chromosome 4"/>
</dbReference>
<reference evidence="2 3" key="1">
    <citation type="submission" date="2019-06" db="EMBL/GenBank/DDBJ databases">
        <title>A chromosomal-level reference genome of Carpinus fangiana (Coryloideae, Betulaceae).</title>
        <authorList>
            <person name="Yang X."/>
            <person name="Wang Z."/>
            <person name="Zhang L."/>
            <person name="Hao G."/>
            <person name="Liu J."/>
            <person name="Yang Y."/>
        </authorList>
    </citation>
    <scope>NUCLEOTIDE SEQUENCE [LARGE SCALE GENOMIC DNA]</scope>
    <source>
        <strain evidence="2">Cfa_2016G</strain>
        <tissue evidence="2">Leaf</tissue>
    </source>
</reference>
<dbReference type="AlphaFoldDB" id="A0A660KT35"/>
<sequence length="100" mass="11324">MGQRGREEEFGRHIPLQAYDPNSGWEAGYSDWVTQSTSEIYPIVGISYVGHKLQLLALLTFLEEEHRKDAMVTNSRSGMMDRREVKNLESSVNYDGKGAS</sequence>
<accession>A0A660KT35</accession>
<evidence type="ECO:0000313" key="2">
    <source>
        <dbReference type="EMBL" id="KAE8038505.1"/>
    </source>
</evidence>
<name>A0A660KT35_9ROSI</name>
<keyword evidence="3" id="KW-1185">Reference proteome</keyword>
<proteinExistence type="predicted"/>
<evidence type="ECO:0000256" key="1">
    <source>
        <dbReference type="SAM" id="MobiDB-lite"/>
    </source>
</evidence>